<feature type="compositionally biased region" description="Basic and acidic residues" evidence="1">
    <location>
        <begin position="299"/>
        <end position="310"/>
    </location>
</feature>
<evidence type="ECO:0000313" key="3">
    <source>
        <dbReference type="Proteomes" id="UP000823399"/>
    </source>
</evidence>
<feature type="region of interest" description="Disordered" evidence="1">
    <location>
        <begin position="299"/>
        <end position="321"/>
    </location>
</feature>
<organism evidence="2 3">
    <name type="scientific">Suillus discolor</name>
    <dbReference type="NCBI Taxonomy" id="1912936"/>
    <lineage>
        <taxon>Eukaryota</taxon>
        <taxon>Fungi</taxon>
        <taxon>Dikarya</taxon>
        <taxon>Basidiomycota</taxon>
        <taxon>Agaricomycotina</taxon>
        <taxon>Agaricomycetes</taxon>
        <taxon>Agaricomycetidae</taxon>
        <taxon>Boletales</taxon>
        <taxon>Suillineae</taxon>
        <taxon>Suillaceae</taxon>
        <taxon>Suillus</taxon>
    </lineage>
</organism>
<proteinExistence type="predicted"/>
<keyword evidence="3" id="KW-1185">Reference proteome</keyword>
<comment type="caution">
    <text evidence="2">The sequence shown here is derived from an EMBL/GenBank/DDBJ whole genome shotgun (WGS) entry which is preliminary data.</text>
</comment>
<dbReference type="RefSeq" id="XP_041294012.1">
    <property type="nucleotide sequence ID" value="XM_041443189.1"/>
</dbReference>
<evidence type="ECO:0000256" key="1">
    <source>
        <dbReference type="SAM" id="MobiDB-lite"/>
    </source>
</evidence>
<accession>A0A9P7JV97</accession>
<dbReference type="AlphaFoldDB" id="A0A9P7JV97"/>
<evidence type="ECO:0000313" key="2">
    <source>
        <dbReference type="EMBL" id="KAG2110334.1"/>
    </source>
</evidence>
<reference evidence="2" key="1">
    <citation type="journal article" date="2020" name="New Phytol.">
        <title>Comparative genomics reveals dynamic genome evolution in host specialist ectomycorrhizal fungi.</title>
        <authorList>
            <person name="Lofgren L.A."/>
            <person name="Nguyen N.H."/>
            <person name="Vilgalys R."/>
            <person name="Ruytinx J."/>
            <person name="Liao H.L."/>
            <person name="Branco S."/>
            <person name="Kuo A."/>
            <person name="LaButti K."/>
            <person name="Lipzen A."/>
            <person name="Andreopoulos W."/>
            <person name="Pangilinan J."/>
            <person name="Riley R."/>
            <person name="Hundley H."/>
            <person name="Na H."/>
            <person name="Barry K."/>
            <person name="Grigoriev I.V."/>
            <person name="Stajich J.E."/>
            <person name="Kennedy P.G."/>
        </authorList>
    </citation>
    <scope>NUCLEOTIDE SEQUENCE</scope>
    <source>
        <strain evidence="2">FC423</strain>
    </source>
</reference>
<sequence length="321" mass="35420">MNKITCATTAFEAQSDNMGQRLNNFFWSRENDFSQGIYGVIECEETQTKDCPRLATVNTIDWKKEDRRCLSGSQPAIGAGFALHDFNLVAGSPNRMLTLNCQKGLPRLRRQRGISYEPDAVFLTMSRNQAMKMRMRRQGVTTLCCVVVAGLPPALPTDIDQGGLYDQYAEQKIADRATPATWTSAKRSASYSSINISALHLLDAWTITDAFMSDALRLREFFVLEVVMLGCCEKVATNESLVMRAECTLSGSLGLVSNQNACSAFVVSGVGMGEIVDDTERKQTPLASAFEYHGRLCDSKRDGSEEKRAEPLFTASVNSSQ</sequence>
<dbReference type="GeneID" id="64705448"/>
<protein>
    <submittedName>
        <fullName evidence="2">Uncharacterized protein</fullName>
    </submittedName>
</protein>
<gene>
    <name evidence="2" type="ORF">F5147DRAFT_797104</name>
</gene>
<dbReference type="EMBL" id="JABBWM010000021">
    <property type="protein sequence ID" value="KAG2110334.1"/>
    <property type="molecule type" value="Genomic_DNA"/>
</dbReference>
<dbReference type="Proteomes" id="UP000823399">
    <property type="component" value="Unassembled WGS sequence"/>
</dbReference>
<name>A0A9P7JV97_9AGAM</name>